<proteinExistence type="predicted"/>
<reference evidence="2 3" key="1">
    <citation type="journal article" date="2011" name="J. Bacteriol.">
        <title>Complete genome sequence of seawater bacterium Glaciecola nitratireducens FR1064T.</title>
        <authorList>
            <person name="Bian F."/>
            <person name="Qin Q.L."/>
            <person name="Xie B.B."/>
            <person name="Shu Y.L."/>
            <person name="Zhang X.Y."/>
            <person name="Yu Y."/>
            <person name="Chen B."/>
            <person name="Chen X.L."/>
            <person name="Zhou B.C."/>
            <person name="Zhang Y.Z."/>
        </authorList>
    </citation>
    <scope>NUCLEOTIDE SEQUENCE [LARGE SCALE GENOMIC DNA]</scope>
    <source>
        <strain evidence="3">JCM 12485 / KCTC 12276 / FR1064</strain>
    </source>
</reference>
<dbReference type="STRING" id="1085623.GNIT_0801"/>
<name>G4QJ77_GLANF</name>
<dbReference type="GO" id="GO:0004479">
    <property type="term" value="F:methionyl-tRNA formyltransferase activity"/>
    <property type="evidence" value="ECO:0007669"/>
    <property type="project" value="TreeGrafter"/>
</dbReference>
<dbReference type="PANTHER" id="PTHR11138">
    <property type="entry name" value="METHIONYL-TRNA FORMYLTRANSFERASE"/>
    <property type="match status" value="1"/>
</dbReference>
<feature type="domain" description="Formyl transferase N-terminal" evidence="1">
    <location>
        <begin position="49"/>
        <end position="141"/>
    </location>
</feature>
<dbReference type="AlphaFoldDB" id="G4QJ77"/>
<gene>
    <name evidence="2" type="ordered locus">GNIT_0801</name>
</gene>
<dbReference type="EMBL" id="CP003060">
    <property type="protein sequence ID" value="AEP28945.1"/>
    <property type="molecule type" value="Genomic_DNA"/>
</dbReference>
<dbReference type="KEGG" id="gni:GNIT_0801"/>
<sequence>MPKQLTSLKFFEQDLFNEVLSPLIVKSNNAYKAFDDFSCFLSSELKEINQINSPEIVDILADLSPDLIISIRYGQILKEAVINLPKKGVLNLHSGILPKYKGVMATFWALKNNDCEVGTTLHTIENGSIDTGRIIKTSKMKSRADKSYLWHVLELYKQGSLDIMAAIESLERDELLHSEAQEESDLYFTFPTEIECNDFENSGFNILDEQDYMTFIKDNYL</sequence>
<evidence type="ECO:0000313" key="2">
    <source>
        <dbReference type="EMBL" id="AEP28945.1"/>
    </source>
</evidence>
<dbReference type="CDD" id="cd08653">
    <property type="entry name" value="FMT_core_like_3"/>
    <property type="match status" value="1"/>
</dbReference>
<dbReference type="InterPro" id="IPR002376">
    <property type="entry name" value="Formyl_transf_N"/>
</dbReference>
<evidence type="ECO:0000313" key="3">
    <source>
        <dbReference type="Proteomes" id="UP000009282"/>
    </source>
</evidence>
<dbReference type="HOGENOM" id="CLU_088237_0_0_6"/>
<dbReference type="Gene3D" id="3.40.50.170">
    <property type="entry name" value="Formyl transferase, N-terminal domain"/>
    <property type="match status" value="1"/>
</dbReference>
<dbReference type="Proteomes" id="UP000009282">
    <property type="component" value="Chromosome"/>
</dbReference>
<accession>G4QJ77</accession>
<evidence type="ECO:0000259" key="1">
    <source>
        <dbReference type="Pfam" id="PF00551"/>
    </source>
</evidence>
<dbReference type="Pfam" id="PF00551">
    <property type="entry name" value="Formyl_trans_N"/>
    <property type="match status" value="1"/>
</dbReference>
<keyword evidence="2" id="KW-0808">Transferase</keyword>
<dbReference type="InterPro" id="IPR036477">
    <property type="entry name" value="Formyl_transf_N_sf"/>
</dbReference>
<dbReference type="PANTHER" id="PTHR11138:SF5">
    <property type="entry name" value="METHIONYL-TRNA FORMYLTRANSFERASE, MITOCHONDRIAL"/>
    <property type="match status" value="1"/>
</dbReference>
<dbReference type="eggNOG" id="COG0223">
    <property type="taxonomic scope" value="Bacteria"/>
</dbReference>
<keyword evidence="3" id="KW-1185">Reference proteome</keyword>
<protein>
    <submittedName>
        <fullName evidence="2">Methionyl-tRNA formyltransferase</fullName>
    </submittedName>
</protein>
<dbReference type="SUPFAM" id="SSF53328">
    <property type="entry name" value="Formyltransferase"/>
    <property type="match status" value="1"/>
</dbReference>
<organism evidence="2 3">
    <name type="scientific">Glaciecola nitratireducens (strain JCM 12485 / KCTC 12276 / FR1064)</name>
    <dbReference type="NCBI Taxonomy" id="1085623"/>
    <lineage>
        <taxon>Bacteria</taxon>
        <taxon>Pseudomonadati</taxon>
        <taxon>Pseudomonadota</taxon>
        <taxon>Gammaproteobacteria</taxon>
        <taxon>Alteromonadales</taxon>
        <taxon>Alteromonadaceae</taxon>
        <taxon>Brumicola</taxon>
    </lineage>
</organism>